<dbReference type="Proteomes" id="UP001596547">
    <property type="component" value="Unassembled WGS sequence"/>
</dbReference>
<dbReference type="PROSITE" id="PS50944">
    <property type="entry name" value="HTH_DTXR"/>
    <property type="match status" value="1"/>
</dbReference>
<keyword evidence="4" id="KW-1185">Reference proteome</keyword>
<feature type="domain" description="HTH dtxR-type" evidence="2">
    <location>
        <begin position="28"/>
        <end position="83"/>
    </location>
</feature>
<dbReference type="Gene3D" id="1.10.10.10">
    <property type="entry name" value="Winged helix-like DNA-binding domain superfamily/Winged helix DNA-binding domain"/>
    <property type="match status" value="1"/>
</dbReference>
<evidence type="ECO:0000313" key="4">
    <source>
        <dbReference type="Proteomes" id="UP001596547"/>
    </source>
</evidence>
<organism evidence="3 4">
    <name type="scientific">Halomarina halobia</name>
    <dbReference type="NCBI Taxonomy" id="3033386"/>
    <lineage>
        <taxon>Archaea</taxon>
        <taxon>Methanobacteriati</taxon>
        <taxon>Methanobacteriota</taxon>
        <taxon>Stenosarchaea group</taxon>
        <taxon>Halobacteria</taxon>
        <taxon>Halobacteriales</taxon>
        <taxon>Natronomonadaceae</taxon>
        <taxon>Halomarina</taxon>
    </lineage>
</organism>
<dbReference type="Pfam" id="PF01325">
    <property type="entry name" value="Fe_dep_repress"/>
    <property type="match status" value="1"/>
</dbReference>
<dbReference type="InterPro" id="IPR036390">
    <property type="entry name" value="WH_DNA-bd_sf"/>
</dbReference>
<dbReference type="PANTHER" id="PTHR33238:SF7">
    <property type="entry name" value="IRON-DEPENDENT TRANSCRIPTIONAL REGULATOR"/>
    <property type="match status" value="1"/>
</dbReference>
<evidence type="ECO:0000256" key="1">
    <source>
        <dbReference type="SAM" id="MobiDB-lite"/>
    </source>
</evidence>
<gene>
    <name evidence="3" type="ORF">ACFQPE_16250</name>
</gene>
<protein>
    <submittedName>
        <fullName evidence="3">Metal-dependent transcriptional regulator</fullName>
    </submittedName>
</protein>
<dbReference type="GeneID" id="79317491"/>
<feature type="region of interest" description="Disordered" evidence="1">
    <location>
        <begin position="1"/>
        <end position="20"/>
    </location>
</feature>
<dbReference type="PANTHER" id="PTHR33238">
    <property type="entry name" value="IRON (METAL) DEPENDENT REPRESSOR, DTXR FAMILY"/>
    <property type="match status" value="1"/>
</dbReference>
<feature type="compositionally biased region" description="Basic and acidic residues" evidence="1">
    <location>
        <begin position="7"/>
        <end position="20"/>
    </location>
</feature>
<dbReference type="RefSeq" id="WP_276305876.1">
    <property type="nucleotide sequence ID" value="NZ_CP119993.1"/>
</dbReference>
<dbReference type="InterPro" id="IPR022689">
    <property type="entry name" value="Iron_dep_repressor"/>
</dbReference>
<evidence type="ECO:0000259" key="2">
    <source>
        <dbReference type="PROSITE" id="PS50944"/>
    </source>
</evidence>
<dbReference type="EMBL" id="JBHTBF010000003">
    <property type="protein sequence ID" value="MFC7318332.1"/>
    <property type="molecule type" value="Genomic_DNA"/>
</dbReference>
<dbReference type="InterPro" id="IPR050536">
    <property type="entry name" value="DtxR_MntR_Metal-Reg"/>
</dbReference>
<sequence>MASTSDRPADPSDTARSERPVERRPGRYLLAVYWLGRIDGARVRTGAVGDYLGVHPASVTEMFSKLAAAALLDYEKHRGVELTDRGERAAGELAWRQCVVRSFFATELDAAIGDDDAYLIGYTLPERSVARLRTRIERPCERSCPELPARAEHCLVGSRIEC</sequence>
<reference evidence="3 4" key="1">
    <citation type="journal article" date="2019" name="Int. J. Syst. Evol. Microbiol.">
        <title>The Global Catalogue of Microorganisms (GCM) 10K type strain sequencing project: providing services to taxonomists for standard genome sequencing and annotation.</title>
        <authorList>
            <consortium name="The Broad Institute Genomics Platform"/>
            <consortium name="The Broad Institute Genome Sequencing Center for Infectious Disease"/>
            <person name="Wu L."/>
            <person name="Ma J."/>
        </authorList>
    </citation>
    <scope>NUCLEOTIDE SEQUENCE [LARGE SCALE GENOMIC DNA]</scope>
    <source>
        <strain evidence="3 4">PSR21</strain>
    </source>
</reference>
<evidence type="ECO:0000313" key="3">
    <source>
        <dbReference type="EMBL" id="MFC7318332.1"/>
    </source>
</evidence>
<dbReference type="SUPFAM" id="SSF46785">
    <property type="entry name" value="Winged helix' DNA-binding domain"/>
    <property type="match status" value="1"/>
</dbReference>
<dbReference type="InterPro" id="IPR036388">
    <property type="entry name" value="WH-like_DNA-bd_sf"/>
</dbReference>
<name>A0ABD6AD33_9EURY</name>
<dbReference type="InterPro" id="IPR022687">
    <property type="entry name" value="HTH_DTXR"/>
</dbReference>
<proteinExistence type="predicted"/>
<accession>A0ABD6AD33</accession>
<comment type="caution">
    <text evidence="3">The sequence shown here is derived from an EMBL/GenBank/DDBJ whole genome shotgun (WGS) entry which is preliminary data.</text>
</comment>
<dbReference type="AlphaFoldDB" id="A0ABD6AD33"/>
<dbReference type="SMART" id="SM00529">
    <property type="entry name" value="HTH_DTXR"/>
    <property type="match status" value="1"/>
</dbReference>